<protein>
    <submittedName>
        <fullName evidence="2">Uncharacterized protein</fullName>
    </submittedName>
</protein>
<feature type="transmembrane region" description="Helical" evidence="1">
    <location>
        <begin position="130"/>
        <end position="148"/>
    </location>
</feature>
<feature type="transmembrane region" description="Helical" evidence="1">
    <location>
        <begin position="168"/>
        <end position="199"/>
    </location>
</feature>
<feature type="transmembrane region" description="Helical" evidence="1">
    <location>
        <begin position="33"/>
        <end position="55"/>
    </location>
</feature>
<keyword evidence="1" id="KW-0812">Transmembrane</keyword>
<accession>A0A8H5Z740</accession>
<evidence type="ECO:0000313" key="3">
    <source>
        <dbReference type="Proteomes" id="UP000624244"/>
    </source>
</evidence>
<organism evidence="2 3">
    <name type="scientific">Cochliobolus sativus</name>
    <name type="common">Common root rot and spot blotch fungus</name>
    <name type="synonym">Bipolaris sorokiniana</name>
    <dbReference type="NCBI Taxonomy" id="45130"/>
    <lineage>
        <taxon>Eukaryota</taxon>
        <taxon>Fungi</taxon>
        <taxon>Dikarya</taxon>
        <taxon>Ascomycota</taxon>
        <taxon>Pezizomycotina</taxon>
        <taxon>Dothideomycetes</taxon>
        <taxon>Pleosporomycetidae</taxon>
        <taxon>Pleosporales</taxon>
        <taxon>Pleosporineae</taxon>
        <taxon>Pleosporaceae</taxon>
        <taxon>Bipolaris</taxon>
    </lineage>
</organism>
<comment type="caution">
    <text evidence="2">The sequence shown here is derived from an EMBL/GenBank/DDBJ whole genome shotgun (WGS) entry which is preliminary data.</text>
</comment>
<feature type="transmembrane region" description="Helical" evidence="1">
    <location>
        <begin position="62"/>
        <end position="82"/>
    </location>
</feature>
<dbReference type="EMBL" id="WNKQ01000033">
    <property type="protein sequence ID" value="KAF5844032.1"/>
    <property type="molecule type" value="Genomic_DNA"/>
</dbReference>
<dbReference type="AlphaFoldDB" id="A0A8H5Z740"/>
<feature type="transmembrane region" description="Helical" evidence="1">
    <location>
        <begin position="102"/>
        <end position="125"/>
    </location>
</feature>
<evidence type="ECO:0000256" key="1">
    <source>
        <dbReference type="SAM" id="Phobius"/>
    </source>
</evidence>
<reference evidence="2" key="1">
    <citation type="submission" date="2019-11" db="EMBL/GenBank/DDBJ databases">
        <title>Bipolaris sorokiniana Genome sequencing.</title>
        <authorList>
            <person name="Wang H."/>
        </authorList>
    </citation>
    <scope>NUCLEOTIDE SEQUENCE</scope>
</reference>
<dbReference type="Proteomes" id="UP000624244">
    <property type="component" value="Unassembled WGS sequence"/>
</dbReference>
<name>A0A8H5Z740_COCSA</name>
<proteinExistence type="predicted"/>
<keyword evidence="1" id="KW-1133">Transmembrane helix</keyword>
<sequence>MSNAAIITCSVFVTAVRAPQAIRLVVQSPASPAICLAFVAYILPIVPCIASIILATQGLTACGLQVHVFTLYSLAWIDWMYIDKWFAGMTQHEWSELPRPKLSQQWLCRIGVVIGYIVSGCVVLYLHNSYANLATLLVFSGSYVYLSIQPWPQAFQREGMAWLRHYQIAFTVVLVMASIALSVVLIIASTVSTVGAILLQKIAVSFPTWLPIGFCLFHPGTIRCISTIITSTCETILCTCEKIRRTKPTQNHFGVGNSPYGWRNVGGSEESMWHRRVETLEQLLAVLGAESDDKKIGNGVMMRMANTDKALFLLCIQCSERLDFSSTKEFLSACTDGTLDESRLAEPLRHLGSSHIKTAEFAALLSGVDRSLKLSQSSQDREKR</sequence>
<gene>
    <name evidence="2" type="ORF">GGP41_003908</name>
</gene>
<keyword evidence="1" id="KW-0472">Membrane</keyword>
<evidence type="ECO:0000313" key="2">
    <source>
        <dbReference type="EMBL" id="KAF5844032.1"/>
    </source>
</evidence>